<keyword evidence="3" id="KW-0949">S-adenosyl-L-methionine</keyword>
<evidence type="ECO:0000259" key="4">
    <source>
        <dbReference type="Pfam" id="PF00891"/>
    </source>
</evidence>
<dbReference type="GeneID" id="28821013"/>
<evidence type="ECO:0000313" key="6">
    <source>
        <dbReference type="Proteomes" id="UP000070700"/>
    </source>
</evidence>
<accession>A0A132B499</accession>
<keyword evidence="2 5" id="KW-0808">Transferase</keyword>
<dbReference type="InParanoid" id="A0A132B499"/>
<dbReference type="Proteomes" id="UP000070700">
    <property type="component" value="Unassembled WGS sequence"/>
</dbReference>
<dbReference type="GO" id="GO:0008171">
    <property type="term" value="F:O-methyltransferase activity"/>
    <property type="evidence" value="ECO:0007669"/>
    <property type="project" value="InterPro"/>
</dbReference>
<dbReference type="Gene3D" id="3.40.50.150">
    <property type="entry name" value="Vaccinia Virus protein VP39"/>
    <property type="match status" value="1"/>
</dbReference>
<evidence type="ECO:0000313" key="5">
    <source>
        <dbReference type="EMBL" id="KUJ07238.1"/>
    </source>
</evidence>
<dbReference type="EMBL" id="KQ947441">
    <property type="protein sequence ID" value="KUJ07238.1"/>
    <property type="molecule type" value="Genomic_DNA"/>
</dbReference>
<dbReference type="AlphaFoldDB" id="A0A132B499"/>
<dbReference type="KEGG" id="psco:LY89DRAFT_631820"/>
<dbReference type="Gene3D" id="1.10.10.10">
    <property type="entry name" value="Winged helix-like DNA-binding domain superfamily/Winged helix DNA-binding domain"/>
    <property type="match status" value="1"/>
</dbReference>
<dbReference type="InterPro" id="IPR036388">
    <property type="entry name" value="WH-like_DNA-bd_sf"/>
</dbReference>
<evidence type="ECO:0000256" key="2">
    <source>
        <dbReference type="ARBA" id="ARBA00022679"/>
    </source>
</evidence>
<sequence>MSSASRLSELASIISENTKKLEEYLASINHPLPSLDPGAPLALMLPEEITVYQETALDAATELRALLLGPIGILQYQAEHNLLIGLQAINKFKLYDFPPGEERTFAQLADQSGVDEDFVRRMIRQAKTSYIFKEPKPGVVAHSAASSAIGMVPLLSQWLGMVSEELYPAASRSIDAQIKWPGSQEPNQTGFNIAHNTDEPTYKAISADPRRAQQFADAMTLFQHSPGMEPSYFVNNYDWSGVSKVVDIGGSHGIVMQELASKVPTIECVVQDVAKVVEEGKTQVPKEISDRVVFMEHDFFTPQPVKGADVYFLRWIFHNWSDKYCIDILRNLVPALQKGARIIVNEFCVPPPGVLTPFQEKPLRSFDLVMLELFNAKERGGEEWAALFHAADEHFVFKGVQFPKGSKLAIIEACWEGEDSS</sequence>
<keyword evidence="1 5" id="KW-0489">Methyltransferase</keyword>
<dbReference type="PROSITE" id="PS51683">
    <property type="entry name" value="SAM_OMT_II"/>
    <property type="match status" value="1"/>
</dbReference>
<dbReference type="GO" id="GO:0032259">
    <property type="term" value="P:methylation"/>
    <property type="evidence" value="ECO:0007669"/>
    <property type="project" value="UniProtKB-KW"/>
</dbReference>
<feature type="domain" description="O-methyltransferase C-terminal" evidence="4">
    <location>
        <begin position="187"/>
        <end position="391"/>
    </location>
</feature>
<keyword evidence="6" id="KW-1185">Reference proteome</keyword>
<proteinExistence type="predicted"/>
<organism evidence="5 6">
    <name type="scientific">Mollisia scopiformis</name>
    <name type="common">Conifer needle endophyte fungus</name>
    <name type="synonym">Phialocephala scopiformis</name>
    <dbReference type="NCBI Taxonomy" id="149040"/>
    <lineage>
        <taxon>Eukaryota</taxon>
        <taxon>Fungi</taxon>
        <taxon>Dikarya</taxon>
        <taxon>Ascomycota</taxon>
        <taxon>Pezizomycotina</taxon>
        <taxon>Leotiomycetes</taxon>
        <taxon>Helotiales</taxon>
        <taxon>Mollisiaceae</taxon>
        <taxon>Mollisia</taxon>
    </lineage>
</organism>
<gene>
    <name evidence="5" type="ORF">LY89DRAFT_631820</name>
</gene>
<dbReference type="RefSeq" id="XP_018061593.1">
    <property type="nucleotide sequence ID" value="XM_018211287.1"/>
</dbReference>
<dbReference type="PANTHER" id="PTHR43712">
    <property type="entry name" value="PUTATIVE (AFU_ORTHOLOGUE AFUA_4G14580)-RELATED"/>
    <property type="match status" value="1"/>
</dbReference>
<protein>
    <submittedName>
        <fullName evidence="5">S-adenosyl-L-methionine-dependent methyltransferase</fullName>
    </submittedName>
</protein>
<dbReference type="InterPro" id="IPR001077">
    <property type="entry name" value="COMT_C"/>
</dbReference>
<evidence type="ECO:0000256" key="1">
    <source>
        <dbReference type="ARBA" id="ARBA00022603"/>
    </source>
</evidence>
<dbReference type="InterPro" id="IPR029063">
    <property type="entry name" value="SAM-dependent_MTases_sf"/>
</dbReference>
<reference evidence="5 6" key="1">
    <citation type="submission" date="2015-10" db="EMBL/GenBank/DDBJ databases">
        <title>Full genome of DAOMC 229536 Phialocephala scopiformis, a fungal endophyte of spruce producing the potent anti-insectan compound rugulosin.</title>
        <authorList>
            <consortium name="DOE Joint Genome Institute"/>
            <person name="Walker A.K."/>
            <person name="Frasz S.L."/>
            <person name="Seifert K.A."/>
            <person name="Miller J.D."/>
            <person name="Mondo S.J."/>
            <person name="Labutti K."/>
            <person name="Lipzen A."/>
            <person name="Dockter R."/>
            <person name="Kennedy M."/>
            <person name="Grigoriev I.V."/>
            <person name="Spatafora J.W."/>
        </authorList>
    </citation>
    <scope>NUCLEOTIDE SEQUENCE [LARGE SCALE GENOMIC DNA]</scope>
    <source>
        <strain evidence="5 6">CBS 120377</strain>
    </source>
</reference>
<dbReference type="SUPFAM" id="SSF53335">
    <property type="entry name" value="S-adenosyl-L-methionine-dependent methyltransferases"/>
    <property type="match status" value="1"/>
</dbReference>
<dbReference type="Pfam" id="PF00891">
    <property type="entry name" value="Methyltransf_2"/>
    <property type="match status" value="1"/>
</dbReference>
<name>A0A132B499_MOLSC</name>
<dbReference type="InterPro" id="IPR016461">
    <property type="entry name" value="COMT-like"/>
</dbReference>
<dbReference type="PANTHER" id="PTHR43712:SF12">
    <property type="entry name" value="STERIGMATOCYSTIN 8-O-METHYLTRANSFERASE"/>
    <property type="match status" value="1"/>
</dbReference>
<dbReference type="OrthoDB" id="1606438at2759"/>
<evidence type="ECO:0000256" key="3">
    <source>
        <dbReference type="ARBA" id="ARBA00022691"/>
    </source>
</evidence>